<dbReference type="EMBL" id="CP011388">
    <property type="protein sequence ID" value="ANE48612.1"/>
    <property type="molecule type" value="Genomic_DNA"/>
</dbReference>
<dbReference type="STRING" id="1178515.SY83_00525"/>
<dbReference type="Gene3D" id="3.30.360.10">
    <property type="entry name" value="Dihydrodipicolinate Reductase, domain 2"/>
    <property type="match status" value="1"/>
</dbReference>
<organism evidence="2 3">
    <name type="scientific">Paenibacillus swuensis</name>
    <dbReference type="NCBI Taxonomy" id="1178515"/>
    <lineage>
        <taxon>Bacteria</taxon>
        <taxon>Bacillati</taxon>
        <taxon>Bacillota</taxon>
        <taxon>Bacilli</taxon>
        <taxon>Bacillales</taxon>
        <taxon>Paenibacillaceae</taxon>
        <taxon>Paenibacillus</taxon>
    </lineage>
</organism>
<dbReference type="PANTHER" id="PTHR43249">
    <property type="entry name" value="UDP-N-ACETYL-2-AMINO-2-DEOXY-D-GLUCURONATE OXIDASE"/>
    <property type="match status" value="1"/>
</dbReference>
<evidence type="ECO:0000313" key="3">
    <source>
        <dbReference type="Proteomes" id="UP000076927"/>
    </source>
</evidence>
<dbReference type="PANTHER" id="PTHR43249:SF1">
    <property type="entry name" value="D-GLUCOSIDE 3-DEHYDROGENASE"/>
    <property type="match status" value="1"/>
</dbReference>
<protein>
    <submittedName>
        <fullName evidence="2">Oxidoreductase</fullName>
    </submittedName>
</protein>
<feature type="domain" description="Gfo/Idh/MocA-like oxidoreductase N-terminal" evidence="1">
    <location>
        <begin position="9"/>
        <end position="125"/>
    </location>
</feature>
<name>A0A172TNQ7_9BACL</name>
<dbReference type="SUPFAM" id="SSF51735">
    <property type="entry name" value="NAD(P)-binding Rossmann-fold domains"/>
    <property type="match status" value="1"/>
</dbReference>
<gene>
    <name evidence="2" type="ORF">SY83_00525</name>
</gene>
<dbReference type="InterPro" id="IPR052515">
    <property type="entry name" value="Gfo/Idh/MocA_Oxidoreductase"/>
</dbReference>
<dbReference type="InterPro" id="IPR000683">
    <property type="entry name" value="Gfo/Idh/MocA-like_OxRdtase_N"/>
</dbReference>
<evidence type="ECO:0000259" key="1">
    <source>
        <dbReference type="Pfam" id="PF01408"/>
    </source>
</evidence>
<dbReference type="PATRIC" id="fig|1178515.4.peg.92"/>
<dbReference type="SUPFAM" id="SSF55347">
    <property type="entry name" value="Glyceraldehyde-3-phosphate dehydrogenase-like, C-terminal domain"/>
    <property type="match status" value="1"/>
</dbReference>
<sequence>MNMGQTSKVRIAVVGLGFGSSFAKIYKDHPDVEYVGLCEINETKLHEIGDALGIERRHTSLDEVIASDAYDAVHLLTPIPLHAQQSLAILNSGKHCACAVPMGTTLEELQAIVDASRTNQRNYMMMETAVYTYYFLMVKEMVERGEFGRIQFLRGAHYQDMENWPAYWSGLPPMHYATHAVSPLLAISKSRATKVHCFGSGYMRDELKQKHGNPYPIESAIFQLDDGLLSAEVTRTLFHTARGGLESFNVYGEETSFEWHLHNESPILFKKKEQPPGAWGLQFEPHPVSEKPDFRHLLPEQIAHHVNGGHHGSHPYLVHEFISSIVEKRNPWIDAVTSANWTAAGICAHQSAMNGGAEMIIPSFR</sequence>
<accession>A0A172TNQ7</accession>
<dbReference type="Gene3D" id="3.40.50.720">
    <property type="entry name" value="NAD(P)-binding Rossmann-like Domain"/>
    <property type="match status" value="1"/>
</dbReference>
<dbReference type="Pfam" id="PF01408">
    <property type="entry name" value="GFO_IDH_MocA"/>
    <property type="match status" value="1"/>
</dbReference>
<dbReference type="GO" id="GO:0000166">
    <property type="term" value="F:nucleotide binding"/>
    <property type="evidence" value="ECO:0007669"/>
    <property type="project" value="InterPro"/>
</dbReference>
<dbReference type="InterPro" id="IPR036291">
    <property type="entry name" value="NAD(P)-bd_dom_sf"/>
</dbReference>
<proteinExistence type="predicted"/>
<keyword evidence="3" id="KW-1185">Reference proteome</keyword>
<evidence type="ECO:0000313" key="2">
    <source>
        <dbReference type="EMBL" id="ANE48612.1"/>
    </source>
</evidence>
<dbReference type="AlphaFoldDB" id="A0A172TNQ7"/>
<dbReference type="KEGG" id="pswu:SY83_00525"/>
<dbReference type="Proteomes" id="UP000076927">
    <property type="component" value="Chromosome"/>
</dbReference>
<reference evidence="2 3" key="1">
    <citation type="submission" date="2015-01" db="EMBL/GenBank/DDBJ databases">
        <title>Paenibacillus swuensis/DY6/whole genome sequencing.</title>
        <authorList>
            <person name="Kim M.K."/>
            <person name="Srinivasan S."/>
            <person name="Lee J.-J."/>
        </authorList>
    </citation>
    <scope>NUCLEOTIDE SEQUENCE [LARGE SCALE GENOMIC DNA]</scope>
    <source>
        <strain evidence="2 3">DY6</strain>
    </source>
</reference>